<feature type="domain" description="PII-uridylyltransferase/Glutamine-synthetase adenylyltransferase" evidence="8">
    <location>
        <begin position="727"/>
        <end position="855"/>
    </location>
</feature>
<evidence type="ECO:0000256" key="3">
    <source>
        <dbReference type="ARBA" id="ARBA00022741"/>
    </source>
</evidence>
<reference evidence="9" key="1">
    <citation type="submission" date="2019-09" db="EMBL/GenBank/DDBJ databases">
        <authorList>
            <person name="Cremers G."/>
        </authorList>
    </citation>
    <scope>NUCLEOTIDE SEQUENCE [LARGE SCALE GENOMIC DNA]</scope>
    <source>
        <strain evidence="9">3B</strain>
    </source>
</reference>
<evidence type="ECO:0000313" key="10">
    <source>
        <dbReference type="Proteomes" id="UP000381693"/>
    </source>
</evidence>
<dbReference type="Gene3D" id="3.30.460.10">
    <property type="entry name" value="Beta Polymerase, domain 2"/>
    <property type="match status" value="2"/>
</dbReference>
<dbReference type="GO" id="GO:0005524">
    <property type="term" value="F:ATP binding"/>
    <property type="evidence" value="ECO:0007669"/>
    <property type="project" value="UniProtKB-KW"/>
</dbReference>
<dbReference type="InterPro" id="IPR023057">
    <property type="entry name" value="GlnE"/>
</dbReference>
<keyword evidence="3" id="KW-0547">Nucleotide-binding</keyword>
<dbReference type="GO" id="GO:0000820">
    <property type="term" value="P:regulation of glutamine family amino acid metabolic process"/>
    <property type="evidence" value="ECO:0007669"/>
    <property type="project" value="TreeGrafter"/>
</dbReference>
<dbReference type="GO" id="GO:0016874">
    <property type="term" value="F:ligase activity"/>
    <property type="evidence" value="ECO:0007669"/>
    <property type="project" value="UniProtKB-KW"/>
</dbReference>
<dbReference type="Pfam" id="PF08335">
    <property type="entry name" value="GlnD_UR_UTase"/>
    <property type="match status" value="2"/>
</dbReference>
<evidence type="ECO:0000256" key="4">
    <source>
        <dbReference type="ARBA" id="ARBA00022840"/>
    </source>
</evidence>
<protein>
    <submittedName>
        <fullName evidence="9">Glutamate-ammonia-ligase adenylyltransferase</fullName>
        <ecNumber evidence="9">2.7.7.42</ecNumber>
    </submittedName>
</protein>
<dbReference type="InterPro" id="IPR005190">
    <property type="entry name" value="GlnE_rpt_dom"/>
</dbReference>
<keyword evidence="5" id="KW-0460">Magnesium</keyword>
<dbReference type="EC" id="2.7.7.42" evidence="9"/>
<dbReference type="InterPro" id="IPR013546">
    <property type="entry name" value="PII_UdlTrfase/GS_AdlTrfase"/>
</dbReference>
<dbReference type="GO" id="GO:0008882">
    <property type="term" value="F:[glutamate-ammonia-ligase] adenylyltransferase activity"/>
    <property type="evidence" value="ECO:0007669"/>
    <property type="project" value="UniProtKB-EC"/>
</dbReference>
<organism evidence="9 10">
    <name type="scientific">Methylacidimicrobium cyclopophantes</name>
    <dbReference type="NCBI Taxonomy" id="1041766"/>
    <lineage>
        <taxon>Bacteria</taxon>
        <taxon>Pseudomonadati</taxon>
        <taxon>Verrucomicrobiota</taxon>
        <taxon>Methylacidimicrobium</taxon>
    </lineage>
</organism>
<feature type="domain" description="Glutamate-ammonia ligase adenylyltransferase repeated" evidence="7">
    <location>
        <begin position="63"/>
        <end position="244"/>
    </location>
</feature>
<dbReference type="Gene3D" id="1.20.120.330">
    <property type="entry name" value="Nucleotidyltransferases domain 2"/>
    <property type="match status" value="2"/>
</dbReference>
<dbReference type="RefSeq" id="WP_178087664.1">
    <property type="nucleotide sequence ID" value="NZ_CABFUZ020000101.1"/>
</dbReference>
<evidence type="ECO:0000256" key="1">
    <source>
        <dbReference type="ARBA" id="ARBA00022679"/>
    </source>
</evidence>
<evidence type="ECO:0000256" key="2">
    <source>
        <dbReference type="ARBA" id="ARBA00022695"/>
    </source>
</evidence>
<feature type="domain" description="PII-uridylyltransferase/Glutamine-synthetase adenylyltransferase" evidence="8">
    <location>
        <begin position="266"/>
        <end position="403"/>
    </location>
</feature>
<dbReference type="SUPFAM" id="SSF81593">
    <property type="entry name" value="Nucleotidyltransferase substrate binding subunit/domain"/>
    <property type="match status" value="2"/>
</dbReference>
<dbReference type="AlphaFoldDB" id="A0A5E6MCD8"/>
<keyword evidence="1 9" id="KW-0808">Transferase</keyword>
<dbReference type="PANTHER" id="PTHR30621:SF0">
    <property type="entry name" value="BIFUNCTIONAL GLUTAMINE SYNTHETASE ADENYLYLTRANSFERASE_ADENYLYL-REMOVING ENZYME"/>
    <property type="match status" value="1"/>
</dbReference>
<accession>A0A5E6MCD8</accession>
<dbReference type="Proteomes" id="UP000381693">
    <property type="component" value="Unassembled WGS sequence"/>
</dbReference>
<evidence type="ECO:0000256" key="5">
    <source>
        <dbReference type="ARBA" id="ARBA00022842"/>
    </source>
</evidence>
<keyword evidence="4" id="KW-0067">ATP-binding</keyword>
<comment type="caution">
    <text evidence="9">The sequence shown here is derived from an EMBL/GenBank/DDBJ whole genome shotgun (WGS) entry which is preliminary data.</text>
</comment>
<gene>
    <name evidence="9" type="primary">glnE</name>
    <name evidence="9" type="ORF">MAMC_00877</name>
</gene>
<evidence type="ECO:0000259" key="8">
    <source>
        <dbReference type="Pfam" id="PF08335"/>
    </source>
</evidence>
<evidence type="ECO:0000259" key="7">
    <source>
        <dbReference type="Pfam" id="PF03710"/>
    </source>
</evidence>
<keyword evidence="10" id="KW-1185">Reference proteome</keyword>
<sequence length="864" mass="97449">MEKFGRFATFEAALAAFQKFSLVSRGRLVAHPDWVDWLTAVVASPECATRGPGRWSMDWRELWGVHADGEKKLNALRLLKQREQIRIGLLDFAGLWSWEKTTGALSRLADFCVGQVLQVVCEESRVNQTPLAILALGKLGGGELNYSSDIDIVFLAADDENPFAGSLRPMIARQVVAGLADSKGVGSLYRVDLRLRPDGNAGALVPSFSECERYYASSGETWERMALIKARFVAGDAGLGYEFEVLRHQFCFPRHLSEEVFEEIAAMKSRIDEEILSADRKERDVKLGPGGIREIEFLAQALQLFYGARQPVIQVRSTCGALRALSTVGLLPQDQVDALIDAYGFLRNLEHRLQMVEELQTHLLPTEAAARSRIAESLGFSTSEFESKLRSHRSYVHELFQQYFTKKESPSVSIPLELFASPEEAVRNLEALQQRDSLLSAPRATRAYRRLTPFLGKALHLAVEPDVVLRRFVSFVARYGARSYLFETLAANPKALELLVRLFDASSFFSEILFAQPELFEEITQSRSLGCRKGKEEYLEGLGCVRGEAAVGARLYRRGELLRILLRDILGLADLLEIQREYTALAEACLEFACQTIPSGDLAYIGLGRFGGGELAYGSDLDCLCVGSQEQSALAIHRFLGEPLPAGILFPMDYRLRPHGEGPLALPVEVYEVYYRDKAQFWEIQALTRARFVAGEGKTGERFIAMVDRLWRERSRACPLDEIISMRERIEQERHAALAPFQRFKTGAGGILDIEFGLTLWSMRTGKREPNFWNVLADLRTREPDLAGVLEDGYRFLRRVEAVLRRERNQQQEVLPEDPTAWKKLGQRLGFPTVEEFIGAYEGKRKGIRAAYRELCERVRRLPR</sequence>
<dbReference type="SUPFAM" id="SSF81301">
    <property type="entry name" value="Nucleotidyltransferase"/>
    <property type="match status" value="2"/>
</dbReference>
<keyword evidence="6" id="KW-0511">Multifunctional enzyme</keyword>
<dbReference type="PANTHER" id="PTHR30621">
    <property type="entry name" value="GLUTAMINE SYNTHETASE ADENYLYLTRANSFERASE"/>
    <property type="match status" value="1"/>
</dbReference>
<dbReference type="Pfam" id="PF03710">
    <property type="entry name" value="GlnE"/>
    <property type="match status" value="2"/>
</dbReference>
<dbReference type="EMBL" id="CABFUZ020000101">
    <property type="protein sequence ID" value="VVM05950.1"/>
    <property type="molecule type" value="Genomic_DNA"/>
</dbReference>
<evidence type="ECO:0000313" key="9">
    <source>
        <dbReference type="EMBL" id="VVM05950.1"/>
    </source>
</evidence>
<keyword evidence="2 9" id="KW-0548">Nucleotidyltransferase</keyword>
<dbReference type="GO" id="GO:0005829">
    <property type="term" value="C:cytosol"/>
    <property type="evidence" value="ECO:0007669"/>
    <property type="project" value="TreeGrafter"/>
</dbReference>
<feature type="domain" description="Glutamate-ammonia ligase adenylyltransferase repeated" evidence="7">
    <location>
        <begin position="497"/>
        <end position="703"/>
    </location>
</feature>
<name>A0A5E6MCD8_9BACT</name>
<proteinExistence type="predicted"/>
<dbReference type="InterPro" id="IPR043519">
    <property type="entry name" value="NT_sf"/>
</dbReference>
<dbReference type="CDD" id="cd05401">
    <property type="entry name" value="NT_GlnE_GlnD_like"/>
    <property type="match status" value="2"/>
</dbReference>
<evidence type="ECO:0000256" key="6">
    <source>
        <dbReference type="ARBA" id="ARBA00023268"/>
    </source>
</evidence>